<evidence type="ECO:0000256" key="8">
    <source>
        <dbReference type="ARBA" id="ARBA00023098"/>
    </source>
</evidence>
<dbReference type="PANTHER" id="PTHR43091:SF2">
    <property type="entry name" value="BETA-KETOACYL-[ACYL-CARRIER-PROTEIN] SYNTHASE III 2"/>
    <property type="match status" value="1"/>
</dbReference>
<evidence type="ECO:0000313" key="17">
    <source>
        <dbReference type="Proteomes" id="UP000092528"/>
    </source>
</evidence>
<dbReference type="InterPro" id="IPR013751">
    <property type="entry name" value="ACP_syn_III_N"/>
</dbReference>
<feature type="domain" description="Beta-ketoacyl-[acyl-carrier-protein] synthase III C-terminal" evidence="14">
    <location>
        <begin position="252"/>
        <end position="341"/>
    </location>
</feature>
<keyword evidence="8 13" id="KW-0443">Lipid metabolism</keyword>
<evidence type="ECO:0000259" key="14">
    <source>
        <dbReference type="Pfam" id="PF08541"/>
    </source>
</evidence>
<evidence type="ECO:0000313" key="16">
    <source>
        <dbReference type="EMBL" id="ANU38129.1"/>
    </source>
</evidence>
<evidence type="ECO:0000256" key="10">
    <source>
        <dbReference type="ARBA" id="ARBA00023268"/>
    </source>
</evidence>
<dbReference type="STRING" id="45658.VSVS12_03624"/>
<dbReference type="GO" id="GO:0005737">
    <property type="term" value="C:cytoplasm"/>
    <property type="evidence" value="ECO:0007669"/>
    <property type="project" value="UniProtKB-SubCell"/>
</dbReference>
<dbReference type="PATRIC" id="fig|45658.7.peg.3026"/>
<comment type="domain">
    <text evidence="13">The last Arg residue of the ACP-binding site is essential for the weak association between ACP/AcpP and FabH.</text>
</comment>
<feature type="active site" evidence="13">
    <location>
        <position position="268"/>
    </location>
</feature>
<dbReference type="PANTHER" id="PTHR43091">
    <property type="entry name" value="3-OXOACYL-[ACYL-CARRIER-PROTEIN] SYNTHASE"/>
    <property type="match status" value="1"/>
</dbReference>
<dbReference type="Pfam" id="PF08545">
    <property type="entry name" value="ACP_syn_III"/>
    <property type="match status" value="1"/>
</dbReference>
<dbReference type="InterPro" id="IPR004655">
    <property type="entry name" value="FabH"/>
</dbReference>
<evidence type="ECO:0000256" key="9">
    <source>
        <dbReference type="ARBA" id="ARBA00023160"/>
    </source>
</evidence>
<dbReference type="AlphaFoldDB" id="A0A1C7FGM0"/>
<comment type="similarity">
    <text evidence="2 13">Belongs to the thiolase-like superfamily. FabH family.</text>
</comment>
<comment type="function">
    <text evidence="13">Catalyzes the condensation reaction of fatty acid synthesis by the addition to an acyl acceptor of two carbons from malonyl-ACP. Catalyzes the first condensation reaction which initiates fatty acid synthesis and may therefore play a role in governing the total rate of fatty acid production. Possesses both acetoacetyl-ACP synthase and acetyl transacylase activities. Its substrate specificity determines the biosynthesis of branched-chain and/or straight-chain of fatty acids.</text>
</comment>
<reference evidence="16 17" key="1">
    <citation type="submission" date="2016-07" db="EMBL/GenBank/DDBJ databases">
        <title>Genome sequencing of Vibrio scophthalmi strain VS-05, an isolated from Paralichthys olivaceus.</title>
        <authorList>
            <person name="Han H.-J."/>
        </authorList>
    </citation>
    <scope>NUCLEOTIDE SEQUENCE [LARGE SCALE GENOMIC DNA]</scope>
    <source>
        <strain evidence="16 17">VS-05</strain>
    </source>
</reference>
<dbReference type="GO" id="GO:0006633">
    <property type="term" value="P:fatty acid biosynthetic process"/>
    <property type="evidence" value="ECO:0007669"/>
    <property type="project" value="UniProtKB-UniRule"/>
</dbReference>
<keyword evidence="10 13" id="KW-0511">Multifunctional enzyme</keyword>
<gene>
    <name evidence="13" type="primary">fabH</name>
    <name evidence="16" type="ORF">VSVS05_03091</name>
</gene>
<evidence type="ECO:0000256" key="7">
    <source>
        <dbReference type="ARBA" id="ARBA00022832"/>
    </source>
</evidence>
<evidence type="ECO:0000256" key="4">
    <source>
        <dbReference type="ARBA" id="ARBA00022490"/>
    </source>
</evidence>
<feature type="domain" description="Beta-ketoacyl-[acyl-carrier-protein] synthase III N-terminal" evidence="15">
    <location>
        <begin position="124"/>
        <end position="201"/>
    </location>
</feature>
<evidence type="ECO:0000256" key="2">
    <source>
        <dbReference type="ARBA" id="ARBA00008642"/>
    </source>
</evidence>
<sequence>MSTNNTQVQPHTAEPDYTQTRFAEITGWGKCLPPATLSNDDLSTFLETSDEWIRSRTGIEQRRISHVDTSEMATVAAQQAIACAGLVAQDIDLIIIATCSPDSLIPNIASKVSQNLGIQGATAFDLNAACTGFVYGLETATRLIQAGNYQHALVVGAERLSFYIDWTQRDTAVLFGDGAGAAVLSKTTQALGLQQAQLGCDSQGRDILAVPKFGTSMDRFAADNGYWSFNFVGKEIFKRAVKGMSAAAQSVLTRSGLTTEQIDVVIPHQANIRIIQTLCDIVGIEQDKAFINIQNYGNTSAATVPIALCEAVEQGKIKAGDNLLLAAFGAGLTWGAGHIKWGQRVTPLEQSALALPECQQSALELLESAIEHCKNKPV</sequence>
<keyword evidence="17" id="KW-1185">Reference proteome</keyword>
<dbReference type="HAMAP" id="MF_01815">
    <property type="entry name" value="FabH"/>
    <property type="match status" value="1"/>
</dbReference>
<feature type="region of interest" description="ACP-binding" evidence="13">
    <location>
        <begin position="269"/>
        <end position="273"/>
    </location>
</feature>
<evidence type="ECO:0000259" key="15">
    <source>
        <dbReference type="Pfam" id="PF08545"/>
    </source>
</evidence>
<comment type="subcellular location">
    <subcellularLocation>
        <location evidence="13">Cytoplasm</location>
    </subcellularLocation>
</comment>
<keyword evidence="7 13" id="KW-0276">Fatty acid metabolism</keyword>
<evidence type="ECO:0000256" key="3">
    <source>
        <dbReference type="ARBA" id="ARBA00012333"/>
    </source>
</evidence>
<keyword evidence="11 13" id="KW-0012">Acyltransferase</keyword>
<organism evidence="16 17">
    <name type="scientific">Vibrio scophthalmi</name>
    <dbReference type="NCBI Taxonomy" id="45658"/>
    <lineage>
        <taxon>Bacteria</taxon>
        <taxon>Pseudomonadati</taxon>
        <taxon>Pseudomonadota</taxon>
        <taxon>Gammaproteobacteria</taxon>
        <taxon>Vibrionales</taxon>
        <taxon>Vibrionaceae</taxon>
        <taxon>Vibrio</taxon>
    </lineage>
</organism>
<evidence type="ECO:0000256" key="11">
    <source>
        <dbReference type="ARBA" id="ARBA00023315"/>
    </source>
</evidence>
<comment type="subunit">
    <text evidence="13">Homodimer.</text>
</comment>
<evidence type="ECO:0000256" key="1">
    <source>
        <dbReference type="ARBA" id="ARBA00005194"/>
    </source>
</evidence>
<dbReference type="SUPFAM" id="SSF53901">
    <property type="entry name" value="Thiolase-like"/>
    <property type="match status" value="1"/>
</dbReference>
<dbReference type="GO" id="GO:0004315">
    <property type="term" value="F:3-oxoacyl-[acyl-carrier-protein] synthase activity"/>
    <property type="evidence" value="ECO:0007669"/>
    <property type="project" value="InterPro"/>
</dbReference>
<dbReference type="Pfam" id="PF08541">
    <property type="entry name" value="ACP_syn_III_C"/>
    <property type="match status" value="1"/>
</dbReference>
<dbReference type="UniPathway" id="UPA00094"/>
<evidence type="ECO:0000256" key="13">
    <source>
        <dbReference type="HAMAP-Rule" id="MF_01815"/>
    </source>
</evidence>
<keyword evidence="9 13" id="KW-0275">Fatty acid biosynthesis</keyword>
<dbReference type="GeneID" id="96874615"/>
<dbReference type="NCBIfam" id="NF006829">
    <property type="entry name" value="PRK09352.1"/>
    <property type="match status" value="1"/>
</dbReference>
<comment type="catalytic activity">
    <reaction evidence="12">
        <text>malonyl-[ACP] + acetyl-CoA + H(+) = 3-oxobutanoyl-[ACP] + CO2 + CoA</text>
        <dbReference type="Rhea" id="RHEA:12080"/>
        <dbReference type="Rhea" id="RHEA-COMP:9623"/>
        <dbReference type="Rhea" id="RHEA-COMP:9625"/>
        <dbReference type="ChEBI" id="CHEBI:15378"/>
        <dbReference type="ChEBI" id="CHEBI:16526"/>
        <dbReference type="ChEBI" id="CHEBI:57287"/>
        <dbReference type="ChEBI" id="CHEBI:57288"/>
        <dbReference type="ChEBI" id="CHEBI:78449"/>
        <dbReference type="ChEBI" id="CHEBI:78450"/>
        <dbReference type="EC" id="2.3.1.180"/>
    </reaction>
    <physiologicalReaction direction="left-to-right" evidence="12">
        <dbReference type="Rhea" id="RHEA:12081"/>
    </physiologicalReaction>
</comment>
<dbReference type="Gene3D" id="3.40.47.10">
    <property type="match status" value="1"/>
</dbReference>
<dbReference type="EC" id="2.3.1.180" evidence="3 13"/>
<comment type="pathway">
    <text evidence="1 13">Lipid metabolism; fatty acid biosynthesis.</text>
</comment>
<dbReference type="CDD" id="cd00830">
    <property type="entry name" value="KAS_III"/>
    <property type="match status" value="1"/>
</dbReference>
<dbReference type="RefSeq" id="WP_065546059.1">
    <property type="nucleotide sequence ID" value="NZ_CP016415.1"/>
</dbReference>
<feature type="active site" evidence="13">
    <location>
        <position position="130"/>
    </location>
</feature>
<dbReference type="FunFam" id="3.40.47.10:FF:000004">
    <property type="entry name" value="3-oxoacyl-[acyl-carrier-protein] synthase 3"/>
    <property type="match status" value="1"/>
</dbReference>
<protein>
    <recommendedName>
        <fullName evidence="3 13">Beta-ketoacyl-[acyl-carrier-protein] synthase III</fullName>
        <shortName evidence="13">Beta-ketoacyl-ACP synthase III</shortName>
        <shortName evidence="13">KAS III</shortName>
        <ecNumber evidence="3 13">2.3.1.180</ecNumber>
    </recommendedName>
    <alternativeName>
        <fullName evidence="13">3-oxoacyl-[acyl-carrier-protein] synthase 3</fullName>
    </alternativeName>
    <alternativeName>
        <fullName evidence="13">3-oxoacyl-[acyl-carrier-protein] synthase III</fullName>
    </alternativeName>
</protein>
<evidence type="ECO:0000256" key="12">
    <source>
        <dbReference type="ARBA" id="ARBA00051096"/>
    </source>
</evidence>
<feature type="active site" evidence="13">
    <location>
        <position position="298"/>
    </location>
</feature>
<dbReference type="NCBIfam" id="TIGR00747">
    <property type="entry name" value="fabH"/>
    <property type="match status" value="1"/>
</dbReference>
<keyword evidence="5 13" id="KW-0444">Lipid biosynthesis</keyword>
<dbReference type="EMBL" id="CP016415">
    <property type="protein sequence ID" value="ANU38129.1"/>
    <property type="molecule type" value="Genomic_DNA"/>
</dbReference>
<keyword evidence="4 13" id="KW-0963">Cytoplasm</keyword>
<name>A0A1C7FGM0_9VIBR</name>
<keyword evidence="6 13" id="KW-0808">Transferase</keyword>
<evidence type="ECO:0000256" key="6">
    <source>
        <dbReference type="ARBA" id="ARBA00022679"/>
    </source>
</evidence>
<dbReference type="InterPro" id="IPR016039">
    <property type="entry name" value="Thiolase-like"/>
</dbReference>
<evidence type="ECO:0000256" key="5">
    <source>
        <dbReference type="ARBA" id="ARBA00022516"/>
    </source>
</evidence>
<dbReference type="InterPro" id="IPR013747">
    <property type="entry name" value="ACP_syn_III_C"/>
</dbReference>
<accession>A0A1C7FGM0</accession>
<dbReference type="Proteomes" id="UP000092528">
    <property type="component" value="Chromosome 2"/>
</dbReference>
<proteinExistence type="inferred from homology"/>
<dbReference type="GO" id="GO:0033818">
    <property type="term" value="F:beta-ketoacyl-acyl-carrier-protein synthase III activity"/>
    <property type="evidence" value="ECO:0007669"/>
    <property type="project" value="UniProtKB-UniRule"/>
</dbReference>